<dbReference type="EMBL" id="NHYD01003190">
    <property type="protein sequence ID" value="PPQ82010.1"/>
    <property type="molecule type" value="Genomic_DNA"/>
</dbReference>
<proteinExistence type="predicted"/>
<keyword evidence="2" id="KW-1185">Reference proteome</keyword>
<dbReference type="Proteomes" id="UP000283269">
    <property type="component" value="Unassembled WGS sequence"/>
</dbReference>
<comment type="caution">
    <text evidence="1">The sequence shown here is derived from an EMBL/GenBank/DDBJ whole genome shotgun (WGS) entry which is preliminary data.</text>
</comment>
<reference evidence="1 2" key="1">
    <citation type="journal article" date="2018" name="Evol. Lett.">
        <title>Horizontal gene cluster transfer increased hallucinogenic mushroom diversity.</title>
        <authorList>
            <person name="Reynolds H.T."/>
            <person name="Vijayakumar V."/>
            <person name="Gluck-Thaler E."/>
            <person name="Korotkin H.B."/>
            <person name="Matheny P.B."/>
            <person name="Slot J.C."/>
        </authorList>
    </citation>
    <scope>NUCLEOTIDE SEQUENCE [LARGE SCALE GENOMIC DNA]</scope>
    <source>
        <strain evidence="1 2">2631</strain>
    </source>
</reference>
<evidence type="ECO:0000313" key="2">
    <source>
        <dbReference type="Proteomes" id="UP000283269"/>
    </source>
</evidence>
<gene>
    <name evidence="1" type="ORF">CVT25_014662</name>
</gene>
<dbReference type="STRING" id="93625.A0A409WU10"/>
<evidence type="ECO:0000313" key="1">
    <source>
        <dbReference type="EMBL" id="PPQ82010.1"/>
    </source>
</evidence>
<sequence>MDVASIVYSLTIGIIAFISEHDDHKALTKDICKSVQLVQMDIKPLFADPKSLSKNESLNASLRALQETLLDIYYHLRLWKESKSHRALAWVRPWLATQQLRDDRQLLMNQYIMLMGATQFVDHSIDIPPPSFPQSVPFTIEPKEDPDNWEVTKFWYRCVGDKTTLAQSEDFCVDISAFLAIELSPVACQRLLLRLDERGTGNISFSSLQELVKQGSFIDIITSYTQDPNLPLLIWIDDDVVGNGPKVLEASKCGVTVIQLASTSAAKAWITINAGALQPHTSISQTIDVITKEFLKAHDSPAEIRFISDQVRIDTHSDRVAFENHNAGTETYHFIRGQGIKAPILVYTDRKSILLTHYVEKDEMAGSLNSHYKVFKEYVSALGAGRKGDRGWAKYNA</sequence>
<protein>
    <submittedName>
        <fullName evidence="1">Uncharacterized protein</fullName>
    </submittedName>
</protein>
<dbReference type="AlphaFoldDB" id="A0A409WU10"/>
<dbReference type="InParanoid" id="A0A409WU10"/>
<organism evidence="1 2">
    <name type="scientific">Psilocybe cyanescens</name>
    <dbReference type="NCBI Taxonomy" id="93625"/>
    <lineage>
        <taxon>Eukaryota</taxon>
        <taxon>Fungi</taxon>
        <taxon>Dikarya</taxon>
        <taxon>Basidiomycota</taxon>
        <taxon>Agaricomycotina</taxon>
        <taxon>Agaricomycetes</taxon>
        <taxon>Agaricomycetidae</taxon>
        <taxon>Agaricales</taxon>
        <taxon>Agaricineae</taxon>
        <taxon>Strophariaceae</taxon>
        <taxon>Psilocybe</taxon>
    </lineage>
</organism>
<accession>A0A409WU10</accession>
<dbReference type="OrthoDB" id="3254241at2759"/>
<name>A0A409WU10_PSICY</name>